<dbReference type="InterPro" id="IPR027417">
    <property type="entry name" value="P-loop_NTPase"/>
</dbReference>
<comment type="caution">
    <text evidence="4">The sequence shown here is derived from an EMBL/GenBank/DDBJ whole genome shotgun (WGS) entry which is preliminary data.</text>
</comment>
<accession>A0A8S3ZCT6</accession>
<dbReference type="GO" id="GO:0008146">
    <property type="term" value="F:sulfotransferase activity"/>
    <property type="evidence" value="ECO:0007669"/>
    <property type="project" value="InterPro"/>
</dbReference>
<dbReference type="Pfam" id="PF00685">
    <property type="entry name" value="Sulfotransfer_1"/>
    <property type="match status" value="1"/>
</dbReference>
<dbReference type="Proteomes" id="UP000678393">
    <property type="component" value="Unassembled WGS sequence"/>
</dbReference>
<dbReference type="PANTHER" id="PTHR11783">
    <property type="entry name" value="SULFOTRANSFERASE SULT"/>
    <property type="match status" value="1"/>
</dbReference>
<dbReference type="InterPro" id="IPR000863">
    <property type="entry name" value="Sulfotransferase_dom"/>
</dbReference>
<keyword evidence="2" id="KW-0808">Transferase</keyword>
<dbReference type="SUPFAM" id="SSF52540">
    <property type="entry name" value="P-loop containing nucleoside triphosphate hydrolases"/>
    <property type="match status" value="1"/>
</dbReference>
<organism evidence="4 5">
    <name type="scientific">Candidula unifasciata</name>
    <dbReference type="NCBI Taxonomy" id="100452"/>
    <lineage>
        <taxon>Eukaryota</taxon>
        <taxon>Metazoa</taxon>
        <taxon>Spiralia</taxon>
        <taxon>Lophotrochozoa</taxon>
        <taxon>Mollusca</taxon>
        <taxon>Gastropoda</taxon>
        <taxon>Heterobranchia</taxon>
        <taxon>Euthyneura</taxon>
        <taxon>Panpulmonata</taxon>
        <taxon>Eupulmonata</taxon>
        <taxon>Stylommatophora</taxon>
        <taxon>Helicina</taxon>
        <taxon>Helicoidea</taxon>
        <taxon>Geomitridae</taxon>
        <taxon>Candidula</taxon>
    </lineage>
</organism>
<comment type="similarity">
    <text evidence="1">Belongs to the sulfotransferase 1 family.</text>
</comment>
<feature type="domain" description="Sulfotransferase" evidence="3">
    <location>
        <begin position="146"/>
        <end position="392"/>
    </location>
</feature>
<evidence type="ECO:0000313" key="5">
    <source>
        <dbReference type="Proteomes" id="UP000678393"/>
    </source>
</evidence>
<evidence type="ECO:0000259" key="3">
    <source>
        <dbReference type="Pfam" id="PF00685"/>
    </source>
</evidence>
<evidence type="ECO:0000313" key="4">
    <source>
        <dbReference type="EMBL" id="CAG5124896.1"/>
    </source>
</evidence>
<dbReference type="Gene3D" id="3.40.50.300">
    <property type="entry name" value="P-loop containing nucleotide triphosphate hydrolases"/>
    <property type="match status" value="1"/>
</dbReference>
<name>A0A8S3ZCT6_9EUPU</name>
<keyword evidence="5" id="KW-1185">Reference proteome</keyword>
<gene>
    <name evidence="4" type="ORF">CUNI_LOCUS10454</name>
</gene>
<sequence>MVNIVLATFTSQISTWYPFSGWIDLAARSFYKDNLSRFHWNLHAGKRASRFHTVTAQRDSDTYVCSQINDEILNNLSFVYFSVQTNSCLDMERKDAGPDLKLPLRRYSGLEGLDLQNIEGVNYFKFTLGQDLKHLLDLVRNLNIRPDDVITVGFPRSGNHWTFEMVSMILSQTTNFEHDHFYSRLIECLGSNVASTVEGIKSPRNMTTHCRMHHIPEQAIEKRIKLIYVLRNPKDVLVSMYNFVSNLQYEGSRFTGSWNEFFDLQMRGEFPWGYWFDHVLATERFQVKHPDSPLFILVYEKVKEHAVEEIQKLCAFLDMPDVLSEKIAGKTEFSKMKVELGDTKMAIQSSNHFRNGPGDILRKGIVGDWKNWFTVAQNEAFDKLFEEKMSGSKLGDLVRQYIK</sequence>
<evidence type="ECO:0000256" key="1">
    <source>
        <dbReference type="ARBA" id="ARBA00005771"/>
    </source>
</evidence>
<dbReference type="OrthoDB" id="6089555at2759"/>
<dbReference type="AlphaFoldDB" id="A0A8S3ZCT6"/>
<evidence type="ECO:0000256" key="2">
    <source>
        <dbReference type="ARBA" id="ARBA00022679"/>
    </source>
</evidence>
<protein>
    <recommendedName>
        <fullName evidence="3">Sulfotransferase domain-containing protein</fullName>
    </recommendedName>
</protein>
<proteinExistence type="inferred from homology"/>
<dbReference type="EMBL" id="CAJHNH020001903">
    <property type="protein sequence ID" value="CAG5124896.1"/>
    <property type="molecule type" value="Genomic_DNA"/>
</dbReference>
<reference evidence="4" key="1">
    <citation type="submission" date="2021-04" db="EMBL/GenBank/DDBJ databases">
        <authorList>
            <consortium name="Molecular Ecology Group"/>
        </authorList>
    </citation>
    <scope>NUCLEOTIDE SEQUENCE</scope>
</reference>